<dbReference type="Pfam" id="PF08538">
    <property type="entry name" value="DUF1749"/>
    <property type="match status" value="1"/>
</dbReference>
<evidence type="ECO:0000313" key="1">
    <source>
        <dbReference type="EMBL" id="OGD64845.1"/>
    </source>
</evidence>
<name>A0A1F5EBT3_9BACT</name>
<organism evidence="1 2">
    <name type="scientific">Candidatus Berkelbacteria bacterium RIFCSPLOWO2_01_FULL_50_28</name>
    <dbReference type="NCBI Taxonomy" id="1797471"/>
    <lineage>
        <taxon>Bacteria</taxon>
        <taxon>Candidatus Berkelbacteria</taxon>
    </lineage>
</organism>
<evidence type="ECO:0008006" key="3">
    <source>
        <dbReference type="Google" id="ProtNLM"/>
    </source>
</evidence>
<dbReference type="Proteomes" id="UP000177481">
    <property type="component" value="Unassembled WGS sequence"/>
</dbReference>
<dbReference type="STRING" id="1797471.A3A71_02250"/>
<dbReference type="SUPFAM" id="SSF53474">
    <property type="entry name" value="alpha/beta-Hydrolases"/>
    <property type="match status" value="1"/>
</dbReference>
<dbReference type="EMBL" id="MEZX01000002">
    <property type="protein sequence ID" value="OGD64845.1"/>
    <property type="molecule type" value="Genomic_DNA"/>
</dbReference>
<dbReference type="InterPro" id="IPR029058">
    <property type="entry name" value="AB_hydrolase_fold"/>
</dbReference>
<dbReference type="Gene3D" id="3.40.50.1820">
    <property type="entry name" value="alpha/beta hydrolase"/>
    <property type="match status" value="1"/>
</dbReference>
<comment type="caution">
    <text evidence="1">The sequence shown here is derived from an EMBL/GenBank/DDBJ whole genome shotgun (WGS) entry which is preliminary data.</text>
</comment>
<gene>
    <name evidence="1" type="ORF">A3A71_02250</name>
</gene>
<reference evidence="1 2" key="1">
    <citation type="journal article" date="2016" name="Nat. Commun.">
        <title>Thousands of microbial genomes shed light on interconnected biogeochemical processes in an aquifer system.</title>
        <authorList>
            <person name="Anantharaman K."/>
            <person name="Brown C.T."/>
            <person name="Hug L.A."/>
            <person name="Sharon I."/>
            <person name="Castelle C.J."/>
            <person name="Probst A.J."/>
            <person name="Thomas B.C."/>
            <person name="Singh A."/>
            <person name="Wilkins M.J."/>
            <person name="Karaoz U."/>
            <person name="Brodie E.L."/>
            <person name="Williams K.H."/>
            <person name="Hubbard S.S."/>
            <person name="Banfield J.F."/>
        </authorList>
    </citation>
    <scope>NUCLEOTIDE SEQUENCE [LARGE SCALE GENOMIC DNA]</scope>
</reference>
<sequence>MENIVKVKTSDNQILHGLLTTPSQLTDRVMINIHGTASNFYIEDFLPVIASELEKSAVATLATNNRGANALKGWEMGGACEEIFEECLLDIDAWIEFAVARGFKIIYLSGHSLGSEKVVYYMDRGQHKYKVTKVVLLGPSDSFGYEETSYGEKLHDLLQEAQSLVDQGKPEVFLTGEWICHGKVLPQSAKSFLNFFSPNSELSKTLPLRHNDKLVMYSNIKSPILVAISDNENDEYTVIPTNDALQLLKQNNPVTQAVQITRTDHCFTGKESELAKIVAKFLQS</sequence>
<dbReference type="InterPro" id="IPR013744">
    <property type="entry name" value="SidJ"/>
</dbReference>
<protein>
    <recommendedName>
        <fullName evidence="3">Serine aminopeptidase S33 domain-containing protein</fullName>
    </recommendedName>
</protein>
<evidence type="ECO:0000313" key="2">
    <source>
        <dbReference type="Proteomes" id="UP000177481"/>
    </source>
</evidence>
<accession>A0A1F5EBT3</accession>
<proteinExistence type="predicted"/>
<dbReference type="AlphaFoldDB" id="A0A1F5EBT3"/>